<evidence type="ECO:0000313" key="1">
    <source>
        <dbReference type="EMBL" id="RNA07529.1"/>
    </source>
</evidence>
<sequence length="61" mass="6917">MNCCQEIVWICILGMCRLVNTNASLFFCFNKLTTAKSKQKPIKDHDSTLSLLQLRAIVSKV</sequence>
<gene>
    <name evidence="1" type="ORF">BpHYR1_048306</name>
</gene>
<dbReference type="EMBL" id="REGN01007007">
    <property type="protein sequence ID" value="RNA07529.1"/>
    <property type="molecule type" value="Genomic_DNA"/>
</dbReference>
<dbReference type="AlphaFoldDB" id="A0A3M7Q8F0"/>
<keyword evidence="2" id="KW-1185">Reference proteome</keyword>
<comment type="caution">
    <text evidence="1">The sequence shown here is derived from an EMBL/GenBank/DDBJ whole genome shotgun (WGS) entry which is preliminary data.</text>
</comment>
<protein>
    <submittedName>
        <fullName evidence="1">Uncharacterized protein</fullName>
    </submittedName>
</protein>
<evidence type="ECO:0000313" key="2">
    <source>
        <dbReference type="Proteomes" id="UP000276133"/>
    </source>
</evidence>
<organism evidence="1 2">
    <name type="scientific">Brachionus plicatilis</name>
    <name type="common">Marine rotifer</name>
    <name type="synonym">Brachionus muelleri</name>
    <dbReference type="NCBI Taxonomy" id="10195"/>
    <lineage>
        <taxon>Eukaryota</taxon>
        <taxon>Metazoa</taxon>
        <taxon>Spiralia</taxon>
        <taxon>Gnathifera</taxon>
        <taxon>Rotifera</taxon>
        <taxon>Eurotatoria</taxon>
        <taxon>Monogononta</taxon>
        <taxon>Pseudotrocha</taxon>
        <taxon>Ploima</taxon>
        <taxon>Brachionidae</taxon>
        <taxon>Brachionus</taxon>
    </lineage>
</organism>
<reference evidence="1 2" key="1">
    <citation type="journal article" date="2018" name="Sci. Rep.">
        <title>Genomic signatures of local adaptation to the degree of environmental predictability in rotifers.</title>
        <authorList>
            <person name="Franch-Gras L."/>
            <person name="Hahn C."/>
            <person name="Garcia-Roger E.M."/>
            <person name="Carmona M.J."/>
            <person name="Serra M."/>
            <person name="Gomez A."/>
        </authorList>
    </citation>
    <scope>NUCLEOTIDE SEQUENCE [LARGE SCALE GENOMIC DNA]</scope>
    <source>
        <strain evidence="1">HYR1</strain>
    </source>
</reference>
<accession>A0A3M7Q8F0</accession>
<name>A0A3M7Q8F0_BRAPC</name>
<dbReference type="Proteomes" id="UP000276133">
    <property type="component" value="Unassembled WGS sequence"/>
</dbReference>
<proteinExistence type="predicted"/>